<protein>
    <submittedName>
        <fullName evidence="9">TBCC-domain-containing protein</fullName>
    </submittedName>
</protein>
<evidence type="ECO:0000256" key="6">
    <source>
        <dbReference type="ARBA" id="ARBA00026055"/>
    </source>
</evidence>
<evidence type="ECO:0000256" key="4">
    <source>
        <dbReference type="ARBA" id="ARBA00022990"/>
    </source>
</evidence>
<evidence type="ECO:0000256" key="5">
    <source>
        <dbReference type="ARBA" id="ARBA00023186"/>
    </source>
</evidence>
<comment type="caution">
    <text evidence="9">The sequence shown here is derived from an EMBL/GenBank/DDBJ whole genome shotgun (WGS) entry which is preliminary data.</text>
</comment>
<keyword evidence="4" id="KW-0007">Acetylation</keyword>
<name>A0AAN6T6X1_9PEZI</name>
<dbReference type="FunFam" id="2.160.20.70:FF:000011">
    <property type="entry name" value="Tubulin-specific chaperone c, putative"/>
    <property type="match status" value="1"/>
</dbReference>
<reference evidence="9" key="1">
    <citation type="journal article" date="2023" name="Mol. Phylogenet. Evol.">
        <title>Genome-scale phylogeny and comparative genomics of the fungal order Sordariales.</title>
        <authorList>
            <person name="Hensen N."/>
            <person name="Bonometti L."/>
            <person name="Westerberg I."/>
            <person name="Brannstrom I.O."/>
            <person name="Guillou S."/>
            <person name="Cros-Aarteil S."/>
            <person name="Calhoun S."/>
            <person name="Haridas S."/>
            <person name="Kuo A."/>
            <person name="Mondo S."/>
            <person name="Pangilinan J."/>
            <person name="Riley R."/>
            <person name="LaButti K."/>
            <person name="Andreopoulos B."/>
            <person name="Lipzen A."/>
            <person name="Chen C."/>
            <person name="Yan M."/>
            <person name="Daum C."/>
            <person name="Ng V."/>
            <person name="Clum A."/>
            <person name="Steindorff A."/>
            <person name="Ohm R.A."/>
            <person name="Martin F."/>
            <person name="Silar P."/>
            <person name="Natvig D.O."/>
            <person name="Lalanne C."/>
            <person name="Gautier V."/>
            <person name="Ament-Velasquez S.L."/>
            <person name="Kruys A."/>
            <person name="Hutchinson M.I."/>
            <person name="Powell A.J."/>
            <person name="Barry K."/>
            <person name="Miller A.N."/>
            <person name="Grigoriev I.V."/>
            <person name="Debuchy R."/>
            <person name="Gladieux P."/>
            <person name="Hiltunen Thoren M."/>
            <person name="Johannesson H."/>
        </authorList>
    </citation>
    <scope>NUCLEOTIDE SEQUENCE</scope>
    <source>
        <strain evidence="9">CBS 508.74</strain>
    </source>
</reference>
<reference evidence="9" key="2">
    <citation type="submission" date="2023-05" db="EMBL/GenBank/DDBJ databases">
        <authorList>
            <consortium name="Lawrence Berkeley National Laboratory"/>
            <person name="Steindorff A."/>
            <person name="Hensen N."/>
            <person name="Bonometti L."/>
            <person name="Westerberg I."/>
            <person name="Brannstrom I.O."/>
            <person name="Guillou S."/>
            <person name="Cros-Aarteil S."/>
            <person name="Calhoun S."/>
            <person name="Haridas S."/>
            <person name="Kuo A."/>
            <person name="Mondo S."/>
            <person name="Pangilinan J."/>
            <person name="Riley R."/>
            <person name="Labutti K."/>
            <person name="Andreopoulos B."/>
            <person name="Lipzen A."/>
            <person name="Chen C."/>
            <person name="Yanf M."/>
            <person name="Daum C."/>
            <person name="Ng V."/>
            <person name="Clum A."/>
            <person name="Ohm R."/>
            <person name="Martin F."/>
            <person name="Silar P."/>
            <person name="Natvig D."/>
            <person name="Lalanne C."/>
            <person name="Gautier V."/>
            <person name="Ament-Velasquez S.L."/>
            <person name="Kruys A."/>
            <person name="Hutchinson M.I."/>
            <person name="Powell A.J."/>
            <person name="Barry K."/>
            <person name="Miller A.N."/>
            <person name="Grigoriev I.V."/>
            <person name="Debuchy R."/>
            <person name="Gladieux P."/>
            <person name="Thoren M.H."/>
            <person name="Johannesson H."/>
        </authorList>
    </citation>
    <scope>NUCLEOTIDE SEQUENCE</scope>
    <source>
        <strain evidence="9">CBS 508.74</strain>
    </source>
</reference>
<comment type="subcellular location">
    <subcellularLocation>
        <location evidence="1">Cytoplasm</location>
    </subcellularLocation>
</comment>
<dbReference type="AlphaFoldDB" id="A0AAN6T6X1"/>
<feature type="compositionally biased region" description="Low complexity" evidence="7">
    <location>
        <begin position="100"/>
        <end position="113"/>
    </location>
</feature>
<dbReference type="GeneID" id="89934031"/>
<dbReference type="SMART" id="SM00673">
    <property type="entry name" value="CARP"/>
    <property type="match status" value="1"/>
</dbReference>
<gene>
    <name evidence="9" type="ORF">N656DRAFT_511828</name>
</gene>
<dbReference type="Gene3D" id="2.160.20.70">
    <property type="match status" value="1"/>
</dbReference>
<dbReference type="PANTHER" id="PTHR15139">
    <property type="entry name" value="TUBULIN FOLDING COFACTOR C"/>
    <property type="match status" value="1"/>
</dbReference>
<dbReference type="RefSeq" id="XP_064664980.1">
    <property type="nucleotide sequence ID" value="XM_064809907.1"/>
</dbReference>
<proteinExistence type="inferred from homology"/>
<dbReference type="InterPro" id="IPR016098">
    <property type="entry name" value="CAP/MinC_C"/>
</dbReference>
<comment type="subunit">
    <text evidence="6">Supercomplex made of cofactors A to E. Cofactors A and D function by capturing and stabilizing tubulin in a quasi-native conformation. Cofactor E binds to the cofactor D-tubulin complex; interaction with cofactor C then causes the release of tubulin polypeptides that are committed to the native state.</text>
</comment>
<keyword evidence="10" id="KW-1185">Reference proteome</keyword>
<feature type="region of interest" description="Disordered" evidence="7">
    <location>
        <begin position="98"/>
        <end position="167"/>
    </location>
</feature>
<dbReference type="GO" id="GO:0005737">
    <property type="term" value="C:cytoplasm"/>
    <property type="evidence" value="ECO:0007669"/>
    <property type="project" value="UniProtKB-SubCell"/>
</dbReference>
<keyword evidence="5" id="KW-0143">Chaperone</keyword>
<feature type="domain" description="C-CAP/cofactor C-like" evidence="8">
    <location>
        <begin position="171"/>
        <end position="334"/>
    </location>
</feature>
<dbReference type="InterPro" id="IPR012945">
    <property type="entry name" value="Tubulin-bd_cofactor_C_dom"/>
</dbReference>
<dbReference type="Proteomes" id="UP001302812">
    <property type="component" value="Unassembled WGS sequence"/>
</dbReference>
<dbReference type="InterPro" id="IPR038397">
    <property type="entry name" value="TBCC_N_sf"/>
</dbReference>
<dbReference type="InterPro" id="IPR027684">
    <property type="entry name" value="TBCC"/>
</dbReference>
<dbReference type="PANTHER" id="PTHR15139:SF0">
    <property type="entry name" value="TUBULIN-SPECIFIC CHAPERONE C"/>
    <property type="match status" value="1"/>
</dbReference>
<dbReference type="GO" id="GO:0007023">
    <property type="term" value="P:post-chaperonin tubulin folding pathway"/>
    <property type="evidence" value="ECO:0007669"/>
    <property type="project" value="InterPro"/>
</dbReference>
<organism evidence="9 10">
    <name type="scientific">Canariomyces notabilis</name>
    <dbReference type="NCBI Taxonomy" id="2074819"/>
    <lineage>
        <taxon>Eukaryota</taxon>
        <taxon>Fungi</taxon>
        <taxon>Dikarya</taxon>
        <taxon>Ascomycota</taxon>
        <taxon>Pezizomycotina</taxon>
        <taxon>Sordariomycetes</taxon>
        <taxon>Sordariomycetidae</taxon>
        <taxon>Sordariales</taxon>
        <taxon>Chaetomiaceae</taxon>
        <taxon>Canariomyces</taxon>
    </lineage>
</organism>
<evidence type="ECO:0000313" key="10">
    <source>
        <dbReference type="Proteomes" id="UP001302812"/>
    </source>
</evidence>
<dbReference type="PROSITE" id="PS51329">
    <property type="entry name" value="C_CAP_COFACTOR_C"/>
    <property type="match status" value="1"/>
</dbReference>
<dbReference type="GO" id="GO:0007021">
    <property type="term" value="P:tubulin complex assembly"/>
    <property type="evidence" value="ECO:0007669"/>
    <property type="project" value="TreeGrafter"/>
</dbReference>
<keyword evidence="3" id="KW-0963">Cytoplasm</keyword>
<evidence type="ECO:0000259" key="8">
    <source>
        <dbReference type="PROSITE" id="PS51329"/>
    </source>
</evidence>
<dbReference type="Pfam" id="PF07986">
    <property type="entry name" value="TBCC"/>
    <property type="match status" value="1"/>
</dbReference>
<dbReference type="GO" id="GO:0015631">
    <property type="term" value="F:tubulin binding"/>
    <property type="evidence" value="ECO:0007669"/>
    <property type="project" value="InterPro"/>
</dbReference>
<dbReference type="InterPro" id="IPR006599">
    <property type="entry name" value="CARP_motif"/>
</dbReference>
<feature type="compositionally biased region" description="Low complexity" evidence="7">
    <location>
        <begin position="126"/>
        <end position="142"/>
    </location>
</feature>
<dbReference type="Pfam" id="PF16752">
    <property type="entry name" value="TBCC_N"/>
    <property type="match status" value="1"/>
</dbReference>
<evidence type="ECO:0000256" key="1">
    <source>
        <dbReference type="ARBA" id="ARBA00004496"/>
    </source>
</evidence>
<evidence type="ECO:0000256" key="2">
    <source>
        <dbReference type="ARBA" id="ARBA00008848"/>
    </source>
</evidence>
<sequence length="385" mass="41653">MEWDTKERFYRHFQVSVATLREKISQLHTIAAVGGERQDAIENVLNGITRLSNEVADAADYVPAYDRRLYSDEIKALKEQLDEATAAFAPKIRFRFKPRAPGAGSTNAGSSASDPRRLNPTTATPASNSTGDGASTTSTGAEAEAKDAVGSLPAIGSSSGSKDYHDEIARPAGAGTEQEGGGIRRPSFSAARTITLSDHTKLHILLPPSASRATAAGALTNLTRCVVDMSVPTIRRNAPFASLTLKDISGCVIVAGQVDGPVHVTGLKDSKVVVTARQVRIHECENVDFYLHVMSRPIIEDCKGVRFTPAPETYLTDKERQETNLYDQVDDFKWLKATPSPNWSLVPEEEIIRDETWSETLSGTANLGVERILKVFGVGKAPQMS</sequence>
<dbReference type="EMBL" id="MU853374">
    <property type="protein sequence ID" value="KAK4107410.1"/>
    <property type="molecule type" value="Genomic_DNA"/>
</dbReference>
<evidence type="ECO:0000256" key="7">
    <source>
        <dbReference type="SAM" id="MobiDB-lite"/>
    </source>
</evidence>
<evidence type="ECO:0000313" key="9">
    <source>
        <dbReference type="EMBL" id="KAK4107410.1"/>
    </source>
</evidence>
<evidence type="ECO:0000256" key="3">
    <source>
        <dbReference type="ARBA" id="ARBA00022490"/>
    </source>
</evidence>
<dbReference type="InterPro" id="IPR031925">
    <property type="entry name" value="TBCC_N"/>
</dbReference>
<accession>A0AAN6T6X1</accession>
<dbReference type="InterPro" id="IPR017901">
    <property type="entry name" value="C-CAP_CF_C-like"/>
</dbReference>
<comment type="similarity">
    <text evidence="2">Belongs to the TBCC family.</text>
</comment>
<dbReference type="Gene3D" id="1.20.58.1250">
    <property type="entry name" value="Tubulin Binding Cofactor C, N-terminal domain"/>
    <property type="match status" value="1"/>
</dbReference>